<evidence type="ECO:0000256" key="1">
    <source>
        <dbReference type="SAM" id="MobiDB-lite"/>
    </source>
</evidence>
<protein>
    <submittedName>
        <fullName evidence="2">Uncharacterized protein</fullName>
    </submittedName>
</protein>
<comment type="caution">
    <text evidence="2">The sequence shown here is derived from an EMBL/GenBank/DDBJ whole genome shotgun (WGS) entry which is preliminary data.</text>
</comment>
<proteinExistence type="predicted"/>
<accession>A0AAV5M755</accession>
<sequence length="95" mass="10834">MEARGGLEPESGGTGKNRAGENEPDLPQRKKKKWGKGGGTWGLKTSIFDSIAVEYTGKRRRFPYIRQQCCRIYKEHNRQPTGCRLYIFDSLKAVE</sequence>
<evidence type="ECO:0000313" key="2">
    <source>
        <dbReference type="EMBL" id="GKV44703.1"/>
    </source>
</evidence>
<dbReference type="EMBL" id="BPVZ01000185">
    <property type="protein sequence ID" value="GKV44703.1"/>
    <property type="molecule type" value="Genomic_DNA"/>
</dbReference>
<feature type="region of interest" description="Disordered" evidence="1">
    <location>
        <begin position="1"/>
        <end position="41"/>
    </location>
</feature>
<evidence type="ECO:0000313" key="3">
    <source>
        <dbReference type="Proteomes" id="UP001054252"/>
    </source>
</evidence>
<dbReference type="AlphaFoldDB" id="A0AAV5M755"/>
<name>A0AAV5M755_9ROSI</name>
<dbReference type="Proteomes" id="UP001054252">
    <property type="component" value="Unassembled WGS sequence"/>
</dbReference>
<reference evidence="2 3" key="1">
    <citation type="journal article" date="2021" name="Commun. Biol.">
        <title>The genome of Shorea leprosula (Dipterocarpaceae) highlights the ecological relevance of drought in aseasonal tropical rainforests.</title>
        <authorList>
            <person name="Ng K.K.S."/>
            <person name="Kobayashi M.J."/>
            <person name="Fawcett J.A."/>
            <person name="Hatakeyama M."/>
            <person name="Paape T."/>
            <person name="Ng C.H."/>
            <person name="Ang C.C."/>
            <person name="Tnah L.H."/>
            <person name="Lee C.T."/>
            <person name="Nishiyama T."/>
            <person name="Sese J."/>
            <person name="O'Brien M.J."/>
            <person name="Copetti D."/>
            <person name="Mohd Noor M.I."/>
            <person name="Ong R.C."/>
            <person name="Putra M."/>
            <person name="Sireger I.Z."/>
            <person name="Indrioko S."/>
            <person name="Kosugi Y."/>
            <person name="Izuno A."/>
            <person name="Isagi Y."/>
            <person name="Lee S.L."/>
            <person name="Shimizu K.K."/>
        </authorList>
    </citation>
    <scope>NUCLEOTIDE SEQUENCE [LARGE SCALE GENOMIC DNA]</scope>
    <source>
        <strain evidence="2">214</strain>
    </source>
</reference>
<gene>
    <name evidence="2" type="ORF">SLEP1_g51862</name>
</gene>
<keyword evidence="3" id="KW-1185">Reference proteome</keyword>
<organism evidence="2 3">
    <name type="scientific">Rubroshorea leprosula</name>
    <dbReference type="NCBI Taxonomy" id="152421"/>
    <lineage>
        <taxon>Eukaryota</taxon>
        <taxon>Viridiplantae</taxon>
        <taxon>Streptophyta</taxon>
        <taxon>Embryophyta</taxon>
        <taxon>Tracheophyta</taxon>
        <taxon>Spermatophyta</taxon>
        <taxon>Magnoliopsida</taxon>
        <taxon>eudicotyledons</taxon>
        <taxon>Gunneridae</taxon>
        <taxon>Pentapetalae</taxon>
        <taxon>rosids</taxon>
        <taxon>malvids</taxon>
        <taxon>Malvales</taxon>
        <taxon>Dipterocarpaceae</taxon>
        <taxon>Rubroshorea</taxon>
    </lineage>
</organism>